<proteinExistence type="predicted"/>
<evidence type="ECO:0000313" key="2">
    <source>
        <dbReference type="Proteomes" id="UP000253201"/>
    </source>
</evidence>
<sequence length="103" mass="11874">MWQMFPFRKYGINGVLRKRKIRHDGLQFSGLNIFADQKRWQLTNTKAVKQGAANRFAVIHAKVAFRNDFEICPVLGKRPLAAASKIGIHQAIVLQQIRRFLRG</sequence>
<evidence type="ECO:0000313" key="1">
    <source>
        <dbReference type="EMBL" id="RBP03244.1"/>
    </source>
</evidence>
<organism evidence="1 2">
    <name type="scientific">Pseudocitrobacter faecalis</name>
    <dbReference type="NCBI Taxonomy" id="1398493"/>
    <lineage>
        <taxon>Bacteria</taxon>
        <taxon>Pseudomonadati</taxon>
        <taxon>Pseudomonadota</taxon>
        <taxon>Gammaproteobacteria</taxon>
        <taxon>Enterobacterales</taxon>
        <taxon>Enterobacteriaceae</taxon>
        <taxon>Pseudocitrobacter</taxon>
    </lineage>
</organism>
<accession>A0ABX9FRD7</accession>
<reference evidence="1 2" key="1">
    <citation type="submission" date="2018-06" db="EMBL/GenBank/DDBJ databases">
        <title>Genomic Encyclopedia of Type Strains, Phase IV (KMG-IV): sequencing the most valuable type-strain genomes for metagenomic binning, comparative biology and taxonomic classification.</title>
        <authorList>
            <person name="Goeker M."/>
        </authorList>
    </citation>
    <scope>NUCLEOTIDE SEQUENCE [LARGE SCALE GENOMIC DNA]</scope>
    <source>
        <strain evidence="1 2">DSM 27453</strain>
    </source>
</reference>
<dbReference type="EMBL" id="QNRL01000034">
    <property type="protein sequence ID" value="RBP03244.1"/>
    <property type="molecule type" value="Genomic_DNA"/>
</dbReference>
<keyword evidence="2" id="KW-1185">Reference proteome</keyword>
<protein>
    <submittedName>
        <fullName evidence="1">Uncharacterized protein</fullName>
    </submittedName>
</protein>
<name>A0ABX9FRD7_9ENTR</name>
<gene>
    <name evidence="1" type="ORF">DFQ50_1344</name>
</gene>
<comment type="caution">
    <text evidence="1">The sequence shown here is derived from an EMBL/GenBank/DDBJ whole genome shotgun (WGS) entry which is preliminary data.</text>
</comment>
<dbReference type="Proteomes" id="UP000253201">
    <property type="component" value="Unassembled WGS sequence"/>
</dbReference>